<evidence type="ECO:0000259" key="13">
    <source>
        <dbReference type="Pfam" id="PF00438"/>
    </source>
</evidence>
<feature type="binding site" evidence="10">
    <location>
        <position position="254"/>
    </location>
    <ligand>
        <name>L-methionine</name>
        <dbReference type="ChEBI" id="CHEBI:57844"/>
        <note>ligand shared between two neighboring subunits</note>
    </ligand>
</feature>
<sequence length="400" mass="43174">MTGRLFTSESVTEGHPDKIADQISDTVLDYLLEHDPKSRVAVETLLTTGLVVVAGEVTTEAYAPVAQLVRQKILEIGYDSSEKGFDGNSCGVQVAIGAQSADIAQGVDDAFEERVDHSVDELDRQGAGDQGLMFGYACDDTAELFPLPIKIAQSLAERLTEVRKNGTLPYLRPDGKTQVTIEYDDDHRPVRIDAVVLSTQHADDIDLEATLGPDIKKHVIEPVLEVFKDSVPSDGYKLYINPTGRFVVGGPMGDAGLTGRKIIVDTYGGMARHGGGAFSGKDPSKVDRSAAYAMRWVAKNIVAAGLARRAEVQVAYAIGKAAPVGVYVETFGTETAPVEKIRAAVLEVFDLRPAAIIRDLDLLRPIYAKTAAYGHFGRELPEFTWERTDRAEALKAAVGA</sequence>
<evidence type="ECO:0000256" key="1">
    <source>
        <dbReference type="ARBA" id="ARBA00005224"/>
    </source>
</evidence>
<dbReference type="SUPFAM" id="SSF55973">
    <property type="entry name" value="S-adenosylmethionine synthetase"/>
    <property type="match status" value="3"/>
</dbReference>
<organism evidence="16 17">
    <name type="scientific">Nocardioides panacihumi</name>
    <dbReference type="NCBI Taxonomy" id="400774"/>
    <lineage>
        <taxon>Bacteria</taxon>
        <taxon>Bacillati</taxon>
        <taxon>Actinomycetota</taxon>
        <taxon>Actinomycetes</taxon>
        <taxon>Propionibacteriales</taxon>
        <taxon>Nocardioidaceae</taxon>
        <taxon>Nocardioides</taxon>
    </lineage>
</organism>
<evidence type="ECO:0000256" key="10">
    <source>
        <dbReference type="HAMAP-Rule" id="MF_00086"/>
    </source>
</evidence>
<feature type="binding site" description="in other chain" evidence="10">
    <location>
        <begin position="260"/>
        <end position="261"/>
    </location>
    <ligand>
        <name>ATP</name>
        <dbReference type="ChEBI" id="CHEBI:30616"/>
        <note>ligand shared between two neighboring subunits</note>
    </ligand>
</feature>
<keyword evidence="7 10" id="KW-0067">ATP-binding</keyword>
<feature type="binding site" evidence="10">
    <location>
        <position position="254"/>
    </location>
    <ligand>
        <name>ATP</name>
        <dbReference type="ChEBI" id="CHEBI:30616"/>
        <note>ligand shared between two neighboring subunits</note>
    </ligand>
</feature>
<comment type="cofactor">
    <cofactor evidence="10">
        <name>K(+)</name>
        <dbReference type="ChEBI" id="CHEBI:29103"/>
    </cofactor>
    <text evidence="10">Binds 1 potassium ion per subunit.</text>
</comment>
<feature type="binding site" evidence="10">
    <location>
        <position position="277"/>
    </location>
    <ligand>
        <name>ATP</name>
        <dbReference type="ChEBI" id="CHEBI:30616"/>
        <note>ligand shared between two neighboring subunits</note>
    </ligand>
</feature>
<dbReference type="PANTHER" id="PTHR11964">
    <property type="entry name" value="S-ADENOSYLMETHIONINE SYNTHETASE"/>
    <property type="match status" value="1"/>
</dbReference>
<keyword evidence="3 10" id="KW-0554">One-carbon metabolism</keyword>
<feature type="binding site" evidence="10">
    <location>
        <position position="281"/>
    </location>
    <ligand>
        <name>ATP</name>
        <dbReference type="ChEBI" id="CHEBI:30616"/>
        <note>ligand shared between two neighboring subunits</note>
    </ligand>
</feature>
<accession>A0ABP5CA85</accession>
<evidence type="ECO:0000313" key="17">
    <source>
        <dbReference type="Proteomes" id="UP001500571"/>
    </source>
</evidence>
<feature type="binding site" description="in other chain" evidence="10">
    <location>
        <position position="15"/>
    </location>
    <ligand>
        <name>ATP</name>
        <dbReference type="ChEBI" id="CHEBI:30616"/>
        <note>ligand shared between two neighboring subunits</note>
    </ligand>
</feature>
<dbReference type="HAMAP" id="MF_00086">
    <property type="entry name" value="S_AdoMet_synth1"/>
    <property type="match status" value="1"/>
</dbReference>
<comment type="pathway">
    <text evidence="1 10">Amino-acid biosynthesis; S-adenosyl-L-methionine biosynthesis; S-adenosyl-L-methionine from L-methionine: step 1/1.</text>
</comment>
<keyword evidence="5 10" id="KW-0479">Metal-binding</keyword>
<keyword evidence="6 10" id="KW-0547">Nucleotide-binding</keyword>
<evidence type="ECO:0000256" key="6">
    <source>
        <dbReference type="ARBA" id="ARBA00022741"/>
    </source>
</evidence>
<evidence type="ECO:0000313" key="16">
    <source>
        <dbReference type="EMBL" id="GAA1959378.1"/>
    </source>
</evidence>
<feature type="binding site" description="in other chain" evidence="10">
    <location>
        <begin position="174"/>
        <end position="176"/>
    </location>
    <ligand>
        <name>ATP</name>
        <dbReference type="ChEBI" id="CHEBI:30616"/>
        <note>ligand shared between two neighboring subunits</note>
    </ligand>
</feature>
<protein>
    <recommendedName>
        <fullName evidence="10">S-adenosylmethionine synthase</fullName>
        <shortName evidence="10">AdoMet synthase</shortName>
        <ecNumber evidence="10">2.5.1.6</ecNumber>
    </recommendedName>
    <alternativeName>
        <fullName evidence="10">MAT</fullName>
    </alternativeName>
    <alternativeName>
        <fullName evidence="10">Methionine adenosyltransferase</fullName>
    </alternativeName>
</protein>
<feature type="binding site" evidence="10">
    <location>
        <position position="17"/>
    </location>
    <ligand>
        <name>Mg(2+)</name>
        <dbReference type="ChEBI" id="CHEBI:18420"/>
    </ligand>
</feature>
<comment type="similarity">
    <text evidence="2 10 12">Belongs to the AdoMet synthase family.</text>
</comment>
<proteinExistence type="inferred from homology"/>
<dbReference type="EMBL" id="BAAAPB010000002">
    <property type="protein sequence ID" value="GAA1959378.1"/>
    <property type="molecule type" value="Genomic_DNA"/>
</dbReference>
<dbReference type="PROSITE" id="PS00377">
    <property type="entry name" value="ADOMET_SYNTHASE_2"/>
    <property type="match status" value="1"/>
</dbReference>
<feature type="binding site" description="in other chain" evidence="10">
    <location>
        <position position="285"/>
    </location>
    <ligand>
        <name>L-methionine</name>
        <dbReference type="ChEBI" id="CHEBI:57844"/>
        <note>ligand shared between two neighboring subunits</note>
    </ligand>
</feature>
<keyword evidence="8 10" id="KW-0460">Magnesium</keyword>
<dbReference type="PIRSF" id="PIRSF000497">
    <property type="entry name" value="MAT"/>
    <property type="match status" value="1"/>
</dbReference>
<feature type="region of interest" description="Flexible loop" evidence="10">
    <location>
        <begin position="99"/>
        <end position="109"/>
    </location>
</feature>
<comment type="catalytic activity">
    <reaction evidence="10">
        <text>L-methionine + ATP + H2O = S-adenosyl-L-methionine + phosphate + diphosphate</text>
        <dbReference type="Rhea" id="RHEA:21080"/>
        <dbReference type="ChEBI" id="CHEBI:15377"/>
        <dbReference type="ChEBI" id="CHEBI:30616"/>
        <dbReference type="ChEBI" id="CHEBI:33019"/>
        <dbReference type="ChEBI" id="CHEBI:43474"/>
        <dbReference type="ChEBI" id="CHEBI:57844"/>
        <dbReference type="ChEBI" id="CHEBI:59789"/>
        <dbReference type="EC" id="2.5.1.6"/>
    </reaction>
</comment>
<feature type="domain" description="S-adenosylmethionine synthetase central" evidence="14">
    <location>
        <begin position="125"/>
        <end position="246"/>
    </location>
</feature>
<keyword evidence="9 10" id="KW-0630">Potassium</keyword>
<evidence type="ECO:0000256" key="7">
    <source>
        <dbReference type="ARBA" id="ARBA00022840"/>
    </source>
</evidence>
<keyword evidence="17" id="KW-1185">Reference proteome</keyword>
<name>A0ABP5CA85_9ACTN</name>
<dbReference type="InterPro" id="IPR022631">
    <property type="entry name" value="ADOMET_SYNTHASE_CS"/>
</dbReference>
<evidence type="ECO:0000256" key="9">
    <source>
        <dbReference type="ARBA" id="ARBA00022958"/>
    </source>
</evidence>
<dbReference type="Gene3D" id="3.30.300.10">
    <property type="match status" value="3"/>
</dbReference>
<evidence type="ECO:0000256" key="3">
    <source>
        <dbReference type="ARBA" id="ARBA00022563"/>
    </source>
</evidence>
<comment type="caution">
    <text evidence="16">The sequence shown here is derived from an EMBL/GenBank/DDBJ whole genome shotgun (WGS) entry which is preliminary data.</text>
</comment>
<dbReference type="Pfam" id="PF02773">
    <property type="entry name" value="S-AdoMet_synt_C"/>
    <property type="match status" value="1"/>
</dbReference>
<keyword evidence="4 10" id="KW-0808">Transferase</keyword>
<gene>
    <name evidence="10 16" type="primary">metK</name>
    <name evidence="16" type="ORF">GCM10009798_18680</name>
</gene>
<dbReference type="PROSITE" id="PS00376">
    <property type="entry name" value="ADOMET_SYNTHASE_1"/>
    <property type="match status" value="1"/>
</dbReference>
<evidence type="ECO:0000256" key="8">
    <source>
        <dbReference type="ARBA" id="ARBA00022842"/>
    </source>
</evidence>
<feature type="binding site" description="in other chain" evidence="10">
    <location>
        <position position="99"/>
    </location>
    <ligand>
        <name>L-methionine</name>
        <dbReference type="ChEBI" id="CHEBI:57844"/>
        <note>ligand shared between two neighboring subunits</note>
    </ligand>
</feature>
<comment type="function">
    <text evidence="10">Catalyzes the formation of S-adenosylmethionine (AdoMet) from methionine and ATP. The overall synthetic reaction is composed of two sequential steps, AdoMet formation and the subsequent tripolyphosphate hydrolysis which occurs prior to release of AdoMet from the enzyme.</text>
</comment>
<keyword evidence="10" id="KW-0963">Cytoplasm</keyword>
<dbReference type="Proteomes" id="UP001500571">
    <property type="component" value="Unassembled WGS sequence"/>
</dbReference>
<dbReference type="NCBIfam" id="TIGR01034">
    <property type="entry name" value="metK"/>
    <property type="match status" value="1"/>
</dbReference>
<feature type="binding site" evidence="10">
    <location>
        <position position="43"/>
    </location>
    <ligand>
        <name>K(+)</name>
        <dbReference type="ChEBI" id="CHEBI:29103"/>
    </ligand>
</feature>
<comment type="subcellular location">
    <subcellularLocation>
        <location evidence="10 11">Cytoplasm</location>
    </subcellularLocation>
</comment>
<feature type="binding site" description="in other chain" evidence="10">
    <location>
        <begin position="245"/>
        <end position="246"/>
    </location>
    <ligand>
        <name>ATP</name>
        <dbReference type="ChEBI" id="CHEBI:30616"/>
        <note>ligand shared between two neighboring subunits</note>
    </ligand>
</feature>
<dbReference type="Pfam" id="PF02772">
    <property type="entry name" value="S-AdoMet_synt_M"/>
    <property type="match status" value="1"/>
</dbReference>
<evidence type="ECO:0000256" key="4">
    <source>
        <dbReference type="ARBA" id="ARBA00022679"/>
    </source>
</evidence>
<evidence type="ECO:0000259" key="15">
    <source>
        <dbReference type="Pfam" id="PF02773"/>
    </source>
</evidence>
<comment type="cofactor">
    <cofactor evidence="10">
        <name>Mg(2+)</name>
        <dbReference type="ChEBI" id="CHEBI:18420"/>
    </cofactor>
    <text evidence="10">Binds 2 divalent ions per subunit.</text>
</comment>
<feature type="domain" description="S-adenosylmethionine synthetase N-terminal" evidence="13">
    <location>
        <begin position="5"/>
        <end position="101"/>
    </location>
</feature>
<dbReference type="InterPro" id="IPR022630">
    <property type="entry name" value="S-AdoMet_synt_C"/>
</dbReference>
<evidence type="ECO:0000256" key="5">
    <source>
        <dbReference type="ARBA" id="ARBA00022723"/>
    </source>
</evidence>
<reference evidence="17" key="1">
    <citation type="journal article" date="2019" name="Int. J. Syst. Evol. Microbiol.">
        <title>The Global Catalogue of Microorganisms (GCM) 10K type strain sequencing project: providing services to taxonomists for standard genome sequencing and annotation.</title>
        <authorList>
            <consortium name="The Broad Institute Genomics Platform"/>
            <consortium name="The Broad Institute Genome Sequencing Center for Infectious Disease"/>
            <person name="Wu L."/>
            <person name="Ma J."/>
        </authorList>
    </citation>
    <scope>NUCLEOTIDE SEQUENCE [LARGE SCALE GENOMIC DNA]</scope>
    <source>
        <strain evidence="17">JCM 15309</strain>
    </source>
</reference>
<comment type="subunit">
    <text evidence="10">Homotetramer; dimer of dimers.</text>
</comment>
<dbReference type="InterPro" id="IPR022636">
    <property type="entry name" value="S-AdoMet_synthetase_sfam"/>
</dbReference>
<dbReference type="InterPro" id="IPR002133">
    <property type="entry name" value="S-AdoMet_synthetase"/>
</dbReference>
<evidence type="ECO:0000256" key="11">
    <source>
        <dbReference type="RuleBase" id="RU000542"/>
    </source>
</evidence>
<dbReference type="CDD" id="cd18079">
    <property type="entry name" value="S-AdoMet_synt"/>
    <property type="match status" value="1"/>
</dbReference>
<evidence type="ECO:0000259" key="14">
    <source>
        <dbReference type="Pfam" id="PF02772"/>
    </source>
</evidence>
<dbReference type="RefSeq" id="WP_344044537.1">
    <property type="nucleotide sequence ID" value="NZ_BAAAPB010000002.1"/>
</dbReference>
<dbReference type="InterPro" id="IPR022629">
    <property type="entry name" value="S-AdoMet_synt_central"/>
</dbReference>
<dbReference type="Pfam" id="PF00438">
    <property type="entry name" value="S-AdoMet_synt_N"/>
    <property type="match status" value="1"/>
</dbReference>
<dbReference type="InterPro" id="IPR022628">
    <property type="entry name" value="S-AdoMet_synt_N"/>
</dbReference>
<evidence type="ECO:0000256" key="2">
    <source>
        <dbReference type="ARBA" id="ARBA00009685"/>
    </source>
</evidence>
<feature type="binding site" description="in other chain" evidence="10">
    <location>
        <position position="56"/>
    </location>
    <ligand>
        <name>L-methionine</name>
        <dbReference type="ChEBI" id="CHEBI:57844"/>
        <note>ligand shared between two neighboring subunits</note>
    </ligand>
</feature>
<dbReference type="EC" id="2.5.1.6" evidence="10"/>
<feature type="domain" description="S-adenosylmethionine synthetase C-terminal" evidence="15">
    <location>
        <begin position="248"/>
        <end position="387"/>
    </location>
</feature>
<evidence type="ECO:0000256" key="12">
    <source>
        <dbReference type="RuleBase" id="RU004462"/>
    </source>
</evidence>